<sequence length="566" mass="63647">MVPGTTSLVGFSGEIKWPLGQITLLVKVGDDEHSTSAWMDFMVVRSTSPFNGIIGRPGLRKMKAVPSTTHGMIKFPQPPPMNKVKEERIKVAINPEHPEQTVMIGSDLTEKTRSKLCNLLQRSLDIFAWTPTDMTGVPRQIAEHKLNVRKGCPPIGRNLEVYVDDLVIKSRTEDEVVRDIEETFKTLRKINMKLNPKKCTFEVEEGMFLGYQEVKVENWQSLNSVQGSGERRTHDGNGGQVDANLLCKPGAKGPGSKLHRHGKVSTGINTCKQTQANMLYLSFIYVERPEEEGKDDSAREEEPLPGTWQPCFHGMFHCLTEARRVILTDPEGVEFTYALRFQFETTNNEAEYEALIAGLRIAEKMGVKNLEVNVDSKLVANQVNGTYIAKETDMVKYLEKVKALTNTFRAFSIKQVPRSKNKKADALSKMASTSFAHLSKQVLVEELKEKSVKEKEVLAVVEEEGDTWMTPIHEYLTDETLPAERKKARAIKRKSQRFAIINGILYKKSFLGPWLRCVGPSQANYVLREIHEGSCSMHAGTRSVVAKALRTGYYWPGTMAQDARAL</sequence>
<keyword evidence="3" id="KW-0808">Transferase</keyword>
<dbReference type="InterPro" id="IPR043128">
    <property type="entry name" value="Rev_trsase/Diguanyl_cyclase"/>
</dbReference>
<evidence type="ECO:0000259" key="2">
    <source>
        <dbReference type="Pfam" id="PF13456"/>
    </source>
</evidence>
<dbReference type="InterPro" id="IPR036397">
    <property type="entry name" value="RNaseH_sf"/>
</dbReference>
<name>A0ABQ5HZH6_9ASTR</name>
<dbReference type="PANTHER" id="PTHR48475:SF2">
    <property type="entry name" value="RIBONUCLEASE H"/>
    <property type="match status" value="1"/>
</dbReference>
<dbReference type="InterPro" id="IPR000477">
    <property type="entry name" value="RT_dom"/>
</dbReference>
<dbReference type="Pfam" id="PF13456">
    <property type="entry name" value="RVT_3"/>
    <property type="match status" value="1"/>
</dbReference>
<dbReference type="EMBL" id="BQNB010020186">
    <property type="protein sequence ID" value="GJT93258.1"/>
    <property type="molecule type" value="Genomic_DNA"/>
</dbReference>
<keyword evidence="3" id="KW-0695">RNA-directed DNA polymerase</keyword>
<dbReference type="SUPFAM" id="SSF53098">
    <property type="entry name" value="Ribonuclease H-like"/>
    <property type="match status" value="1"/>
</dbReference>
<dbReference type="GO" id="GO:0003964">
    <property type="term" value="F:RNA-directed DNA polymerase activity"/>
    <property type="evidence" value="ECO:0007669"/>
    <property type="project" value="UniProtKB-KW"/>
</dbReference>
<evidence type="ECO:0000313" key="4">
    <source>
        <dbReference type="Proteomes" id="UP001151760"/>
    </source>
</evidence>
<keyword evidence="4" id="KW-1185">Reference proteome</keyword>
<proteinExistence type="predicted"/>
<dbReference type="InterPro" id="IPR043502">
    <property type="entry name" value="DNA/RNA_pol_sf"/>
</dbReference>
<reference evidence="3" key="2">
    <citation type="submission" date="2022-01" db="EMBL/GenBank/DDBJ databases">
        <authorList>
            <person name="Yamashiro T."/>
            <person name="Shiraishi A."/>
            <person name="Satake H."/>
            <person name="Nakayama K."/>
        </authorList>
    </citation>
    <scope>NUCLEOTIDE SEQUENCE</scope>
</reference>
<feature type="domain" description="RNase H type-1" evidence="2">
    <location>
        <begin position="323"/>
        <end position="431"/>
    </location>
</feature>
<dbReference type="InterPro" id="IPR002156">
    <property type="entry name" value="RNaseH_domain"/>
</dbReference>
<protein>
    <submittedName>
        <fullName evidence="3">Reverse transcriptase domain-containing protein</fullName>
    </submittedName>
</protein>
<evidence type="ECO:0000259" key="1">
    <source>
        <dbReference type="Pfam" id="PF00078"/>
    </source>
</evidence>
<dbReference type="Proteomes" id="UP001151760">
    <property type="component" value="Unassembled WGS sequence"/>
</dbReference>
<dbReference type="CDD" id="cd09279">
    <property type="entry name" value="RNase_HI_like"/>
    <property type="match status" value="1"/>
</dbReference>
<organism evidence="3 4">
    <name type="scientific">Tanacetum coccineum</name>
    <dbReference type="NCBI Taxonomy" id="301880"/>
    <lineage>
        <taxon>Eukaryota</taxon>
        <taxon>Viridiplantae</taxon>
        <taxon>Streptophyta</taxon>
        <taxon>Embryophyta</taxon>
        <taxon>Tracheophyta</taxon>
        <taxon>Spermatophyta</taxon>
        <taxon>Magnoliopsida</taxon>
        <taxon>eudicotyledons</taxon>
        <taxon>Gunneridae</taxon>
        <taxon>Pentapetalae</taxon>
        <taxon>asterids</taxon>
        <taxon>campanulids</taxon>
        <taxon>Asterales</taxon>
        <taxon>Asteraceae</taxon>
        <taxon>Asteroideae</taxon>
        <taxon>Anthemideae</taxon>
        <taxon>Anthemidinae</taxon>
        <taxon>Tanacetum</taxon>
    </lineage>
</organism>
<dbReference type="Gene3D" id="3.30.420.10">
    <property type="entry name" value="Ribonuclease H-like superfamily/Ribonuclease H"/>
    <property type="match status" value="1"/>
</dbReference>
<dbReference type="PANTHER" id="PTHR48475">
    <property type="entry name" value="RIBONUCLEASE H"/>
    <property type="match status" value="1"/>
</dbReference>
<dbReference type="Gene3D" id="3.30.70.270">
    <property type="match status" value="1"/>
</dbReference>
<keyword evidence="3" id="KW-0548">Nucleotidyltransferase</keyword>
<accession>A0ABQ5HZH6</accession>
<reference evidence="3" key="1">
    <citation type="journal article" date="2022" name="Int. J. Mol. Sci.">
        <title>Draft Genome of Tanacetum Coccineum: Genomic Comparison of Closely Related Tanacetum-Family Plants.</title>
        <authorList>
            <person name="Yamashiro T."/>
            <person name="Shiraishi A."/>
            <person name="Nakayama K."/>
            <person name="Satake H."/>
        </authorList>
    </citation>
    <scope>NUCLEOTIDE SEQUENCE</scope>
</reference>
<gene>
    <name evidence="3" type="ORF">Tco_1082103</name>
</gene>
<feature type="domain" description="Reverse transcriptase" evidence="1">
    <location>
        <begin position="145"/>
        <end position="212"/>
    </location>
</feature>
<dbReference type="InterPro" id="IPR012337">
    <property type="entry name" value="RNaseH-like_sf"/>
</dbReference>
<dbReference type="SUPFAM" id="SSF56672">
    <property type="entry name" value="DNA/RNA polymerases"/>
    <property type="match status" value="1"/>
</dbReference>
<dbReference type="Pfam" id="PF00078">
    <property type="entry name" value="RVT_1"/>
    <property type="match status" value="1"/>
</dbReference>
<dbReference type="Gene3D" id="1.10.340.70">
    <property type="match status" value="1"/>
</dbReference>
<evidence type="ECO:0000313" key="3">
    <source>
        <dbReference type="EMBL" id="GJT93258.1"/>
    </source>
</evidence>
<comment type="caution">
    <text evidence="3">The sequence shown here is derived from an EMBL/GenBank/DDBJ whole genome shotgun (WGS) entry which is preliminary data.</text>
</comment>